<evidence type="ECO:0000313" key="2">
    <source>
        <dbReference type="Proteomes" id="UP001055811"/>
    </source>
</evidence>
<evidence type="ECO:0000313" key="1">
    <source>
        <dbReference type="EMBL" id="KAI3751980.1"/>
    </source>
</evidence>
<dbReference type="EMBL" id="CM042012">
    <property type="protein sequence ID" value="KAI3751980.1"/>
    <property type="molecule type" value="Genomic_DNA"/>
</dbReference>
<dbReference type="Proteomes" id="UP001055811">
    <property type="component" value="Linkage Group LG04"/>
</dbReference>
<organism evidence="1 2">
    <name type="scientific">Cichorium intybus</name>
    <name type="common">Chicory</name>
    <dbReference type="NCBI Taxonomy" id="13427"/>
    <lineage>
        <taxon>Eukaryota</taxon>
        <taxon>Viridiplantae</taxon>
        <taxon>Streptophyta</taxon>
        <taxon>Embryophyta</taxon>
        <taxon>Tracheophyta</taxon>
        <taxon>Spermatophyta</taxon>
        <taxon>Magnoliopsida</taxon>
        <taxon>eudicotyledons</taxon>
        <taxon>Gunneridae</taxon>
        <taxon>Pentapetalae</taxon>
        <taxon>asterids</taxon>
        <taxon>campanulids</taxon>
        <taxon>Asterales</taxon>
        <taxon>Asteraceae</taxon>
        <taxon>Cichorioideae</taxon>
        <taxon>Cichorieae</taxon>
        <taxon>Cichoriinae</taxon>
        <taxon>Cichorium</taxon>
    </lineage>
</organism>
<keyword evidence="2" id="KW-1185">Reference proteome</keyword>
<name>A0ACB9DZI9_CICIN</name>
<reference evidence="1 2" key="2">
    <citation type="journal article" date="2022" name="Mol. Ecol. Resour.">
        <title>The genomes of chicory, endive, great burdock and yacon provide insights into Asteraceae paleo-polyploidization history and plant inulin production.</title>
        <authorList>
            <person name="Fan W."/>
            <person name="Wang S."/>
            <person name="Wang H."/>
            <person name="Wang A."/>
            <person name="Jiang F."/>
            <person name="Liu H."/>
            <person name="Zhao H."/>
            <person name="Xu D."/>
            <person name="Zhang Y."/>
        </authorList>
    </citation>
    <scope>NUCLEOTIDE SEQUENCE [LARGE SCALE GENOMIC DNA]</scope>
    <source>
        <strain evidence="2">cv. Punajuju</strain>
        <tissue evidence="1">Leaves</tissue>
    </source>
</reference>
<gene>
    <name evidence="1" type="ORF">L2E82_23077</name>
</gene>
<proteinExistence type="predicted"/>
<protein>
    <submittedName>
        <fullName evidence="1">Uncharacterized protein</fullName>
    </submittedName>
</protein>
<sequence>MASFGYIKVPFRDMSLGALNEPRSALHGPYYCCLCNDGMALGASFGFLDTEHDVGCRVFIDYVRACWAVSKRNATWLILLVVICLSQRLSNSCVYVQVVDCCRILVSSIGVDFYHRGEAYVIQDREFQAL</sequence>
<accession>A0ACB9DZI9</accession>
<reference evidence="2" key="1">
    <citation type="journal article" date="2022" name="Mol. Ecol. Resour.">
        <title>The genomes of chicory, endive, great burdock and yacon provide insights into Asteraceae palaeo-polyploidization history and plant inulin production.</title>
        <authorList>
            <person name="Fan W."/>
            <person name="Wang S."/>
            <person name="Wang H."/>
            <person name="Wang A."/>
            <person name="Jiang F."/>
            <person name="Liu H."/>
            <person name="Zhao H."/>
            <person name="Xu D."/>
            <person name="Zhang Y."/>
        </authorList>
    </citation>
    <scope>NUCLEOTIDE SEQUENCE [LARGE SCALE GENOMIC DNA]</scope>
    <source>
        <strain evidence="2">cv. Punajuju</strain>
    </source>
</reference>
<comment type="caution">
    <text evidence="1">The sequence shown here is derived from an EMBL/GenBank/DDBJ whole genome shotgun (WGS) entry which is preliminary data.</text>
</comment>